<dbReference type="CDD" id="cd00060">
    <property type="entry name" value="FHA"/>
    <property type="match status" value="1"/>
</dbReference>
<protein>
    <recommendedName>
        <fullName evidence="1">FHA domain-containing protein</fullName>
    </recommendedName>
</protein>
<dbReference type="Gene3D" id="2.60.200.20">
    <property type="match status" value="1"/>
</dbReference>
<accession>A0A1F7VBZ0</accession>
<dbReference type="EMBL" id="MGEQ01000002">
    <property type="protein sequence ID" value="OGL88009.1"/>
    <property type="molecule type" value="Genomic_DNA"/>
</dbReference>
<evidence type="ECO:0000313" key="3">
    <source>
        <dbReference type="Proteomes" id="UP000176593"/>
    </source>
</evidence>
<gene>
    <name evidence="2" type="ORF">A3I41_02785</name>
</gene>
<dbReference type="InterPro" id="IPR008984">
    <property type="entry name" value="SMAD_FHA_dom_sf"/>
</dbReference>
<dbReference type="PROSITE" id="PS50006">
    <property type="entry name" value="FHA_DOMAIN"/>
    <property type="match status" value="1"/>
</dbReference>
<evidence type="ECO:0000313" key="2">
    <source>
        <dbReference type="EMBL" id="OGL88009.1"/>
    </source>
</evidence>
<comment type="caution">
    <text evidence="2">The sequence shown here is derived from an EMBL/GenBank/DDBJ whole genome shotgun (WGS) entry which is preliminary data.</text>
</comment>
<proteinExistence type="predicted"/>
<name>A0A1F7VBZ0_9BACT</name>
<reference evidence="2 3" key="1">
    <citation type="journal article" date="2016" name="Nat. Commun.">
        <title>Thousands of microbial genomes shed light on interconnected biogeochemical processes in an aquifer system.</title>
        <authorList>
            <person name="Anantharaman K."/>
            <person name="Brown C.T."/>
            <person name="Hug L.A."/>
            <person name="Sharon I."/>
            <person name="Castelle C.J."/>
            <person name="Probst A.J."/>
            <person name="Thomas B.C."/>
            <person name="Singh A."/>
            <person name="Wilkins M.J."/>
            <person name="Karaoz U."/>
            <person name="Brodie E.L."/>
            <person name="Williams K.H."/>
            <person name="Hubbard S.S."/>
            <person name="Banfield J.F."/>
        </authorList>
    </citation>
    <scope>NUCLEOTIDE SEQUENCE [LARGE SCALE GENOMIC DNA]</scope>
</reference>
<organism evidence="2 3">
    <name type="scientific">Candidatus Uhrbacteria bacterium RIFCSPLOWO2_02_FULL_48_18</name>
    <dbReference type="NCBI Taxonomy" id="1802408"/>
    <lineage>
        <taxon>Bacteria</taxon>
        <taxon>Candidatus Uhriibacteriota</taxon>
    </lineage>
</organism>
<dbReference type="InterPro" id="IPR000253">
    <property type="entry name" value="FHA_dom"/>
</dbReference>
<dbReference type="AlphaFoldDB" id="A0A1F7VBZ0"/>
<dbReference type="Proteomes" id="UP000176593">
    <property type="component" value="Unassembled WGS sequence"/>
</dbReference>
<dbReference type="Pfam" id="PF00498">
    <property type="entry name" value="FHA"/>
    <property type="match status" value="1"/>
</dbReference>
<evidence type="ECO:0000259" key="1">
    <source>
        <dbReference type="PROSITE" id="PS50006"/>
    </source>
</evidence>
<feature type="domain" description="FHA" evidence="1">
    <location>
        <begin position="52"/>
        <end position="111"/>
    </location>
</feature>
<dbReference type="SUPFAM" id="SSF49879">
    <property type="entry name" value="SMAD/FHA domain"/>
    <property type="match status" value="1"/>
</dbReference>
<sequence>MNELALFEREELIKFNSGLKILYLGNERIRVSETYAQGFMIGWKRLESGPPIRVGREDAPPDEMHIHPEIDLSPVMPVAQQGCVSRLHAVIEWQDGKPMLRTYSRKSGTWVRRSGETRKRLLQLHEYHELKHGDMIQLGHPRSIYVRLRIQFLGAPTDNT</sequence>